<accession>A0A0D6Q079</accession>
<dbReference type="Gene3D" id="2.40.50.100">
    <property type="match status" value="1"/>
</dbReference>
<proteinExistence type="predicted"/>
<dbReference type="Gene3D" id="1.10.287.470">
    <property type="entry name" value="Helix hairpin bin"/>
    <property type="match status" value="1"/>
</dbReference>
<feature type="coiled-coil region" evidence="1">
    <location>
        <begin position="92"/>
        <end position="119"/>
    </location>
</feature>
<name>A0A0D6Q079_KOMEU</name>
<dbReference type="InterPro" id="IPR050739">
    <property type="entry name" value="MFP"/>
</dbReference>
<evidence type="ECO:0000259" key="2">
    <source>
        <dbReference type="Pfam" id="PF25917"/>
    </source>
</evidence>
<dbReference type="PANTHER" id="PTHR30386">
    <property type="entry name" value="MEMBRANE FUSION SUBUNIT OF EMRAB-TOLC MULTIDRUG EFFLUX PUMP"/>
    <property type="match status" value="1"/>
</dbReference>
<dbReference type="AlphaFoldDB" id="A0A0D6Q079"/>
<dbReference type="EMBL" id="BANI01000117">
    <property type="protein sequence ID" value="GAN96982.1"/>
    <property type="molecule type" value="Genomic_DNA"/>
</dbReference>
<dbReference type="InterPro" id="IPR058625">
    <property type="entry name" value="MdtA-like_BSH"/>
</dbReference>
<protein>
    <submittedName>
        <fullName evidence="3">Multidrug resistance efflux pump HlyD</fullName>
    </submittedName>
</protein>
<gene>
    <name evidence="3" type="ORF">Geu3261_0133_027</name>
</gene>
<dbReference type="PANTHER" id="PTHR30386:SF24">
    <property type="entry name" value="MULTIDRUG RESISTANCE EFFLUX PUMP"/>
    <property type="match status" value="1"/>
</dbReference>
<dbReference type="GO" id="GO:0055085">
    <property type="term" value="P:transmembrane transport"/>
    <property type="evidence" value="ECO:0007669"/>
    <property type="project" value="InterPro"/>
</dbReference>
<comment type="caution">
    <text evidence="3">The sequence shown here is derived from an EMBL/GenBank/DDBJ whole genome shotgun (WGS) entry which is preliminary data.</text>
</comment>
<sequence>MIGSKAMPHKKPIILAGATVIVLVAAAWTADRLVSGNGASEYTNDAYVTADFTTVAPKVPGRIDRVIAQDNEAVHPGEELAHIEDEDYRAALETARGEREAAQGDVANLEAELVRQSALIAQAHASVSADQAQLVFARQNARRYHNLSADGSGTLEQNQDSAARLLEAQARLDHDNAAVEAETDQVAVLRARLLHAQGALEQARGREHTAALNLSYCTIPAPVEGVVGERGVRVGAYVHAGTALLAVVPTQAAYVLANFQETQLTHVRTGQRATIWVDTFPGHPLHAHVDSLAPATGVAFAPIQPDNATGNFTKVVQRIPVKLVFDPGQKMAELVRVGMSVEARIDTVTPPDGPHATEARYVWQ</sequence>
<reference evidence="3 4" key="1">
    <citation type="submission" date="2012-11" db="EMBL/GenBank/DDBJ databases">
        <title>Whole genome sequence of Gluconacetobacter europaeus NBRC3261.</title>
        <authorList>
            <person name="Azuma Y."/>
            <person name="Higashiura N."/>
            <person name="Hirakawa H."/>
            <person name="Matsushita K."/>
        </authorList>
    </citation>
    <scope>NUCLEOTIDE SEQUENCE [LARGE SCALE GENOMIC DNA]</scope>
    <source>
        <strain evidence="3 4">NBRC 3261</strain>
    </source>
</reference>
<evidence type="ECO:0000313" key="3">
    <source>
        <dbReference type="EMBL" id="GAN96982.1"/>
    </source>
</evidence>
<dbReference type="Pfam" id="PF25917">
    <property type="entry name" value="BSH_RND"/>
    <property type="match status" value="1"/>
</dbReference>
<dbReference type="Proteomes" id="UP000032675">
    <property type="component" value="Unassembled WGS sequence"/>
</dbReference>
<dbReference type="SUPFAM" id="SSF111369">
    <property type="entry name" value="HlyD-like secretion proteins"/>
    <property type="match status" value="2"/>
</dbReference>
<keyword evidence="1" id="KW-0175">Coiled coil</keyword>
<evidence type="ECO:0000313" key="4">
    <source>
        <dbReference type="Proteomes" id="UP000032675"/>
    </source>
</evidence>
<organism evidence="3 4">
    <name type="scientific">Komagataeibacter europaeus NBRC 3261</name>
    <dbReference type="NCBI Taxonomy" id="1234669"/>
    <lineage>
        <taxon>Bacteria</taxon>
        <taxon>Pseudomonadati</taxon>
        <taxon>Pseudomonadota</taxon>
        <taxon>Alphaproteobacteria</taxon>
        <taxon>Acetobacterales</taxon>
        <taxon>Acetobacteraceae</taxon>
        <taxon>Komagataeibacter</taxon>
    </lineage>
</organism>
<evidence type="ECO:0000256" key="1">
    <source>
        <dbReference type="SAM" id="Coils"/>
    </source>
</evidence>
<feature type="domain" description="Multidrug resistance protein MdtA-like barrel-sandwich hybrid" evidence="2">
    <location>
        <begin position="54"/>
        <end position="248"/>
    </location>
</feature>
<dbReference type="Gene3D" id="2.40.30.170">
    <property type="match status" value="1"/>
</dbReference>